<keyword evidence="2 10" id="KW-0004">4Fe-4S</keyword>
<protein>
    <recommendedName>
        <fullName evidence="10">Endonuclease III</fullName>
        <ecNumber evidence="10">4.2.99.18</ecNumber>
    </recommendedName>
    <alternativeName>
        <fullName evidence="10">DNA-(apurinic or apyrimidinic site) lyase</fullName>
    </alternativeName>
</protein>
<dbReference type="GO" id="GO:0006285">
    <property type="term" value="P:base-excision repair, AP site formation"/>
    <property type="evidence" value="ECO:0007669"/>
    <property type="project" value="TreeGrafter"/>
</dbReference>
<dbReference type="GO" id="GO:0140078">
    <property type="term" value="F:class I DNA-(apurinic or apyrimidinic site) endonuclease activity"/>
    <property type="evidence" value="ECO:0007669"/>
    <property type="project" value="UniProtKB-EC"/>
</dbReference>
<dbReference type="RefSeq" id="WP_188355632.1">
    <property type="nucleotide sequence ID" value="NZ_BMDH01000005.1"/>
</dbReference>
<dbReference type="GO" id="GO:0003677">
    <property type="term" value="F:DNA binding"/>
    <property type="evidence" value="ECO:0007669"/>
    <property type="project" value="UniProtKB-UniRule"/>
</dbReference>
<keyword evidence="10" id="KW-0456">Lyase</keyword>
<dbReference type="GO" id="GO:0046872">
    <property type="term" value="F:metal ion binding"/>
    <property type="evidence" value="ECO:0007669"/>
    <property type="project" value="UniProtKB-KW"/>
</dbReference>
<sequence length="222" mass="24514">MPRETKAAKQQRVAQEYEILCQEIPEPKCALHFSSPLELLIATVLSAQTTDKRVNSVTPELFDTYPTAQAYAQANPEDIEQIIHPLGFYRAKTKHLIGLGAALVQQFDGVVPHTMEELVTLPGVGRKTANVVLGNAFNIPGLPVDTHVMRVSGRLHWRSGWTKPNPDPVKIEQELCALFPPSEWTNVSHRLILFGRSTCHARNPQCGTCPLAETCPSAGSMR</sequence>
<dbReference type="PIRSF" id="PIRSF001435">
    <property type="entry name" value="Nth"/>
    <property type="match status" value="1"/>
</dbReference>
<dbReference type="InterPro" id="IPR003651">
    <property type="entry name" value="Endonuclease3_FeS-loop_motif"/>
</dbReference>
<evidence type="ECO:0000256" key="9">
    <source>
        <dbReference type="ARBA" id="ARBA00023295"/>
    </source>
</evidence>
<dbReference type="SMART" id="SM00478">
    <property type="entry name" value="ENDO3c"/>
    <property type="match status" value="1"/>
</dbReference>
<evidence type="ECO:0000256" key="1">
    <source>
        <dbReference type="ARBA" id="ARBA00008343"/>
    </source>
</evidence>
<keyword evidence="12" id="KW-0540">Nuclease</keyword>
<evidence type="ECO:0000256" key="2">
    <source>
        <dbReference type="ARBA" id="ARBA00022485"/>
    </source>
</evidence>
<keyword evidence="7 10" id="KW-0411">Iron-sulfur</keyword>
<dbReference type="NCBIfam" id="TIGR01083">
    <property type="entry name" value="nth"/>
    <property type="match status" value="1"/>
</dbReference>
<dbReference type="SUPFAM" id="SSF48150">
    <property type="entry name" value="DNA-glycosylase"/>
    <property type="match status" value="1"/>
</dbReference>
<dbReference type="Gene3D" id="1.10.1670.10">
    <property type="entry name" value="Helix-hairpin-Helix base-excision DNA repair enzymes (C-terminal)"/>
    <property type="match status" value="1"/>
</dbReference>
<dbReference type="AlphaFoldDB" id="A0A8J3F074"/>
<keyword evidence="9 10" id="KW-0326">Glycosidase</keyword>
<dbReference type="GO" id="GO:0051539">
    <property type="term" value="F:4 iron, 4 sulfur cluster binding"/>
    <property type="evidence" value="ECO:0007669"/>
    <property type="project" value="UniProtKB-UniRule"/>
</dbReference>
<evidence type="ECO:0000313" key="12">
    <source>
        <dbReference type="EMBL" id="GGI15181.1"/>
    </source>
</evidence>
<dbReference type="InterPro" id="IPR011257">
    <property type="entry name" value="DNA_glycosylase"/>
</dbReference>
<comment type="cofactor">
    <cofactor evidence="10">
        <name>[4Fe-4S] cluster</name>
        <dbReference type="ChEBI" id="CHEBI:49883"/>
    </cofactor>
    <text evidence="10">Binds 1 [4Fe-4S] cluster.</text>
</comment>
<organism evidence="12 13">
    <name type="scientific">Galliscardovia ingluviei</name>
    <dbReference type="NCBI Taxonomy" id="1769422"/>
    <lineage>
        <taxon>Bacteria</taxon>
        <taxon>Bacillati</taxon>
        <taxon>Actinomycetota</taxon>
        <taxon>Actinomycetes</taxon>
        <taxon>Bifidobacteriales</taxon>
        <taxon>Bifidobacteriaceae</taxon>
        <taxon>Galliscardovia</taxon>
    </lineage>
</organism>
<keyword evidence="13" id="KW-1185">Reference proteome</keyword>
<dbReference type="Gene3D" id="1.10.340.30">
    <property type="entry name" value="Hypothetical protein, domain 2"/>
    <property type="match status" value="1"/>
</dbReference>
<feature type="domain" description="HhH-GPD" evidence="11">
    <location>
        <begin position="45"/>
        <end position="197"/>
    </location>
</feature>
<comment type="similarity">
    <text evidence="1 10">Belongs to the Nth/MutY family.</text>
</comment>
<dbReference type="PANTHER" id="PTHR10359">
    <property type="entry name" value="A/G-SPECIFIC ADENINE GLYCOSYLASE/ENDONUCLEASE III"/>
    <property type="match status" value="1"/>
</dbReference>
<evidence type="ECO:0000256" key="7">
    <source>
        <dbReference type="ARBA" id="ARBA00023014"/>
    </source>
</evidence>
<dbReference type="HAMAP" id="MF_00942">
    <property type="entry name" value="Nth"/>
    <property type="match status" value="1"/>
</dbReference>
<dbReference type="InterPro" id="IPR023170">
    <property type="entry name" value="HhH_base_excis_C"/>
</dbReference>
<keyword evidence="4 10" id="KW-0227">DNA damage</keyword>
<keyword evidence="5 10" id="KW-0378">Hydrolase</keyword>
<dbReference type="InterPro" id="IPR004036">
    <property type="entry name" value="Endonuclease-III-like_CS2"/>
</dbReference>
<evidence type="ECO:0000256" key="5">
    <source>
        <dbReference type="ARBA" id="ARBA00022801"/>
    </source>
</evidence>
<dbReference type="Proteomes" id="UP000619536">
    <property type="component" value="Unassembled WGS sequence"/>
</dbReference>
<gene>
    <name evidence="10 12" type="primary">nth</name>
    <name evidence="12" type="ORF">GCM10007377_14620</name>
</gene>
<keyword evidence="3 10" id="KW-0479">Metal-binding</keyword>
<dbReference type="InterPro" id="IPR005759">
    <property type="entry name" value="Nth"/>
</dbReference>
<feature type="binding site" evidence="10">
    <location>
        <position position="209"/>
    </location>
    <ligand>
        <name>[4Fe-4S] cluster</name>
        <dbReference type="ChEBI" id="CHEBI:49883"/>
    </ligand>
</feature>
<dbReference type="SMART" id="SM00525">
    <property type="entry name" value="FES"/>
    <property type="match status" value="1"/>
</dbReference>
<comment type="function">
    <text evidence="10">DNA repair enzyme that has both DNA N-glycosylase activity and AP-lyase activity. The DNA N-glycosylase activity releases various damaged pyrimidines from DNA by cleaving the N-glycosidic bond, leaving an AP (apurinic/apyrimidinic) site. The AP-lyase activity cleaves the phosphodiester bond 3' to the AP site by a beta-elimination, leaving a 3'-terminal unsaturated sugar and a product with a terminal 5'-phosphate.</text>
</comment>
<dbReference type="EMBL" id="BMDH01000005">
    <property type="protein sequence ID" value="GGI15181.1"/>
    <property type="molecule type" value="Genomic_DNA"/>
</dbReference>
<feature type="binding site" evidence="10">
    <location>
        <position position="206"/>
    </location>
    <ligand>
        <name>[4Fe-4S] cluster</name>
        <dbReference type="ChEBI" id="CHEBI:49883"/>
    </ligand>
</feature>
<accession>A0A8J3F074</accession>
<dbReference type="InterPro" id="IPR003265">
    <property type="entry name" value="HhH-GPD_domain"/>
</dbReference>
<dbReference type="Pfam" id="PF00730">
    <property type="entry name" value="HhH-GPD"/>
    <property type="match status" value="1"/>
</dbReference>
<evidence type="ECO:0000313" key="13">
    <source>
        <dbReference type="Proteomes" id="UP000619536"/>
    </source>
</evidence>
<comment type="catalytic activity">
    <reaction evidence="10">
        <text>2'-deoxyribonucleotide-(2'-deoxyribose 5'-phosphate)-2'-deoxyribonucleotide-DNA = a 3'-end 2'-deoxyribonucleotide-(2,3-dehydro-2,3-deoxyribose 5'-phosphate)-DNA + a 5'-end 5'-phospho-2'-deoxyribonucleoside-DNA + H(+)</text>
        <dbReference type="Rhea" id="RHEA:66592"/>
        <dbReference type="Rhea" id="RHEA-COMP:13180"/>
        <dbReference type="Rhea" id="RHEA-COMP:16897"/>
        <dbReference type="Rhea" id="RHEA-COMP:17067"/>
        <dbReference type="ChEBI" id="CHEBI:15378"/>
        <dbReference type="ChEBI" id="CHEBI:136412"/>
        <dbReference type="ChEBI" id="CHEBI:157695"/>
        <dbReference type="ChEBI" id="CHEBI:167181"/>
        <dbReference type="EC" id="4.2.99.18"/>
    </reaction>
</comment>
<evidence type="ECO:0000256" key="10">
    <source>
        <dbReference type="HAMAP-Rule" id="MF_00942"/>
    </source>
</evidence>
<name>A0A8J3F074_9BIFI</name>
<keyword evidence="6 10" id="KW-0408">Iron</keyword>
<feature type="binding site" evidence="10">
    <location>
        <position position="215"/>
    </location>
    <ligand>
        <name>[4Fe-4S] cluster</name>
        <dbReference type="ChEBI" id="CHEBI:49883"/>
    </ligand>
</feature>
<dbReference type="PROSITE" id="PS01155">
    <property type="entry name" value="ENDONUCLEASE_III_2"/>
    <property type="match status" value="1"/>
</dbReference>
<feature type="binding site" evidence="10">
    <location>
        <position position="199"/>
    </location>
    <ligand>
        <name>[4Fe-4S] cluster</name>
        <dbReference type="ChEBI" id="CHEBI:49883"/>
    </ligand>
</feature>
<reference evidence="12" key="1">
    <citation type="journal article" date="2014" name="Int. J. Syst. Evol. Microbiol.">
        <title>Complete genome sequence of Corynebacterium casei LMG S-19264T (=DSM 44701T), isolated from a smear-ripened cheese.</title>
        <authorList>
            <consortium name="US DOE Joint Genome Institute (JGI-PGF)"/>
            <person name="Walter F."/>
            <person name="Albersmeier A."/>
            <person name="Kalinowski J."/>
            <person name="Ruckert C."/>
        </authorList>
    </citation>
    <scope>NUCLEOTIDE SEQUENCE</scope>
    <source>
        <strain evidence="12">CCM 8606</strain>
    </source>
</reference>
<evidence type="ECO:0000256" key="6">
    <source>
        <dbReference type="ARBA" id="ARBA00023004"/>
    </source>
</evidence>
<dbReference type="Pfam" id="PF00633">
    <property type="entry name" value="HHH"/>
    <property type="match status" value="1"/>
</dbReference>
<evidence type="ECO:0000256" key="3">
    <source>
        <dbReference type="ARBA" id="ARBA00022723"/>
    </source>
</evidence>
<dbReference type="EC" id="4.2.99.18" evidence="10"/>
<dbReference type="InterPro" id="IPR000445">
    <property type="entry name" value="HhH_motif"/>
</dbReference>
<dbReference type="FunFam" id="1.10.340.30:FF:000001">
    <property type="entry name" value="Endonuclease III"/>
    <property type="match status" value="1"/>
</dbReference>
<dbReference type="Pfam" id="PF10576">
    <property type="entry name" value="EndIII_4Fe-2S"/>
    <property type="match status" value="1"/>
</dbReference>
<dbReference type="GO" id="GO:0019104">
    <property type="term" value="F:DNA N-glycosylase activity"/>
    <property type="evidence" value="ECO:0007669"/>
    <property type="project" value="UniProtKB-UniRule"/>
</dbReference>
<evidence type="ECO:0000259" key="11">
    <source>
        <dbReference type="SMART" id="SM00478"/>
    </source>
</evidence>
<comment type="caution">
    <text evidence="12">The sequence shown here is derived from an EMBL/GenBank/DDBJ whole genome shotgun (WGS) entry which is preliminary data.</text>
</comment>
<dbReference type="CDD" id="cd00056">
    <property type="entry name" value="ENDO3c"/>
    <property type="match status" value="1"/>
</dbReference>
<evidence type="ECO:0000256" key="8">
    <source>
        <dbReference type="ARBA" id="ARBA00023204"/>
    </source>
</evidence>
<keyword evidence="8 10" id="KW-0234">DNA repair</keyword>
<reference evidence="12" key="2">
    <citation type="submission" date="2020-09" db="EMBL/GenBank/DDBJ databases">
        <authorList>
            <person name="Sun Q."/>
            <person name="Sedlacek I."/>
        </authorList>
    </citation>
    <scope>NUCLEOTIDE SEQUENCE</scope>
    <source>
        <strain evidence="12">CCM 8606</strain>
    </source>
</reference>
<keyword evidence="12" id="KW-0255">Endonuclease</keyword>
<evidence type="ECO:0000256" key="4">
    <source>
        <dbReference type="ARBA" id="ARBA00022763"/>
    </source>
</evidence>
<dbReference type="PANTHER" id="PTHR10359:SF18">
    <property type="entry name" value="ENDONUCLEASE III"/>
    <property type="match status" value="1"/>
</dbReference>
<proteinExistence type="inferred from homology"/>
<keyword evidence="10" id="KW-0238">DNA-binding</keyword>